<protein>
    <submittedName>
        <fullName evidence="2">Uncharacterized protein</fullName>
    </submittedName>
</protein>
<feature type="region of interest" description="Disordered" evidence="1">
    <location>
        <begin position="139"/>
        <end position="170"/>
    </location>
</feature>
<accession>A0A5J4Z2N1</accession>
<sequence length="706" mass="78967">MDASKHGGVAKSVTRTPRGRPRKYIHSSGANGKEGAAAAKESRATGAAPWHAHDGAEIQAGPSSGKAGSPMHPAQAASKSDSHVQFGKEAPHDGLVSGHEPLSAENETAKRRGRPAKYVFSKPDAELTENEKMLKAQVEKRRKRQNDKYKTRVRCRSEGETDPSVHRPLNSQVNRNSALADMQLAVSAKSRDLQQTLKIAMYPNYHDTTRYLPLKALIYDDIERRFRALRPEIQFAAISFSVFPASFDHRAALFLASRGENFCVGDKEAEAFGALGFSAKYRVLMDEHIILQSRSQTLPFKLHAVVQGFLRECADDQGLTLTLSNLYVKYYTCLLRSIDERSIHSDAGKRTAAMRLYDTEQENMTHSFELAWKDLDPGTAREFLVAALPCMRFCVEAPRRAHCILTALQLPFSEQQHDLDNIVLLEISLAEAMETQLYDIGTDASSADTLEPVRQLLQHVSDQLQNRASSLSYDDSLIIVKRDLLEIALDLRQRRLSQAHVLVHKVLDMLEVKGLKFTTFRVNALSNLVSLHLLKDDYISAQIDADEIMLTLNGMMDNGETDPNTVSLGVQHTPMFVDVLGLMGTLNLKLGNIEKAGEEFTEALRILSKFENDAWKTAPLYHASDLDMWLLRGQAQVQQSLMRRYQEKEKSSGDSAAQLESRHAAEAFNHTMTQLRQNGLARGYDMDSVLRLEADTSRWLSGRHIV</sequence>
<proteinExistence type="predicted"/>
<keyword evidence="3" id="KW-1185">Reference proteome</keyword>
<dbReference type="AlphaFoldDB" id="A0A5J4Z2N1"/>
<dbReference type="OrthoDB" id="2212at2759"/>
<reference evidence="3" key="1">
    <citation type="journal article" date="2019" name="Nat. Commun.">
        <title>Expansion of phycobilisome linker gene families in mesophilic red algae.</title>
        <authorList>
            <person name="Lee J."/>
            <person name="Kim D."/>
            <person name="Bhattacharya D."/>
            <person name="Yoon H.S."/>
        </authorList>
    </citation>
    <scope>NUCLEOTIDE SEQUENCE [LARGE SCALE GENOMIC DNA]</scope>
    <source>
        <strain evidence="3">CCMP 1328</strain>
    </source>
</reference>
<dbReference type="Pfam" id="PF02178">
    <property type="entry name" value="AT_hook"/>
    <property type="match status" value="2"/>
</dbReference>
<dbReference type="EMBL" id="VRMN01000002">
    <property type="protein sequence ID" value="KAA8497173.1"/>
    <property type="molecule type" value="Genomic_DNA"/>
</dbReference>
<dbReference type="InterPro" id="IPR017956">
    <property type="entry name" value="AT_hook_DNA-bd_motif"/>
</dbReference>
<feature type="compositionally biased region" description="Basic and acidic residues" evidence="1">
    <location>
        <begin position="146"/>
        <end position="165"/>
    </location>
</feature>
<evidence type="ECO:0000256" key="1">
    <source>
        <dbReference type="SAM" id="MobiDB-lite"/>
    </source>
</evidence>
<comment type="caution">
    <text evidence="2">The sequence shown here is derived from an EMBL/GenBank/DDBJ whole genome shotgun (WGS) entry which is preliminary data.</text>
</comment>
<evidence type="ECO:0000313" key="2">
    <source>
        <dbReference type="EMBL" id="KAA8497173.1"/>
    </source>
</evidence>
<feature type="compositionally biased region" description="Low complexity" evidence="1">
    <location>
        <begin position="28"/>
        <end position="48"/>
    </location>
</feature>
<dbReference type="GO" id="GO:0003677">
    <property type="term" value="F:DNA binding"/>
    <property type="evidence" value="ECO:0007669"/>
    <property type="project" value="InterPro"/>
</dbReference>
<dbReference type="Proteomes" id="UP000324585">
    <property type="component" value="Unassembled WGS sequence"/>
</dbReference>
<organism evidence="2 3">
    <name type="scientific">Porphyridium purpureum</name>
    <name type="common">Red alga</name>
    <name type="synonym">Porphyridium cruentum</name>
    <dbReference type="NCBI Taxonomy" id="35688"/>
    <lineage>
        <taxon>Eukaryota</taxon>
        <taxon>Rhodophyta</taxon>
        <taxon>Bangiophyceae</taxon>
        <taxon>Porphyridiales</taxon>
        <taxon>Porphyridiaceae</taxon>
        <taxon>Porphyridium</taxon>
    </lineage>
</organism>
<feature type="region of interest" description="Disordered" evidence="1">
    <location>
        <begin position="1"/>
        <end position="114"/>
    </location>
</feature>
<dbReference type="OMA" id="WIEYETS"/>
<evidence type="ECO:0000313" key="3">
    <source>
        <dbReference type="Proteomes" id="UP000324585"/>
    </source>
</evidence>
<gene>
    <name evidence="2" type="ORF">FVE85_0902</name>
</gene>
<name>A0A5J4Z2N1_PORPP</name>